<dbReference type="Proteomes" id="UP000076727">
    <property type="component" value="Unassembled WGS sequence"/>
</dbReference>
<gene>
    <name evidence="3" type="ORF">DAEQUDRAFT_808963</name>
</gene>
<evidence type="ECO:0000259" key="2">
    <source>
        <dbReference type="Pfam" id="PF13259"/>
    </source>
</evidence>
<dbReference type="InterPro" id="IPR025124">
    <property type="entry name" value="Gag1-like_clamp"/>
</dbReference>
<reference evidence="3 4" key="1">
    <citation type="journal article" date="2016" name="Mol. Biol. Evol.">
        <title>Comparative Genomics of Early-Diverging Mushroom-Forming Fungi Provides Insights into the Origins of Lignocellulose Decay Capabilities.</title>
        <authorList>
            <person name="Nagy L.G."/>
            <person name="Riley R."/>
            <person name="Tritt A."/>
            <person name="Adam C."/>
            <person name="Daum C."/>
            <person name="Floudas D."/>
            <person name="Sun H."/>
            <person name="Yadav J.S."/>
            <person name="Pangilinan J."/>
            <person name="Larsson K.H."/>
            <person name="Matsuura K."/>
            <person name="Barry K."/>
            <person name="Labutti K."/>
            <person name="Kuo R."/>
            <person name="Ohm R.A."/>
            <person name="Bhattacharya S.S."/>
            <person name="Shirouzu T."/>
            <person name="Yoshinaga Y."/>
            <person name="Martin F.M."/>
            <person name="Grigoriev I.V."/>
            <person name="Hibbett D.S."/>
        </authorList>
    </citation>
    <scope>NUCLEOTIDE SEQUENCE [LARGE SCALE GENOMIC DNA]</scope>
    <source>
        <strain evidence="3 4">L-15889</strain>
    </source>
</reference>
<protein>
    <recommendedName>
        <fullName evidence="2">Gag1-like clamp domain-containing protein</fullName>
    </recommendedName>
</protein>
<feature type="region of interest" description="Disordered" evidence="1">
    <location>
        <begin position="162"/>
        <end position="217"/>
    </location>
</feature>
<dbReference type="EMBL" id="KV429040">
    <property type="protein sequence ID" value="KZT72506.1"/>
    <property type="molecule type" value="Genomic_DNA"/>
</dbReference>
<accession>A0A165SUH9</accession>
<feature type="region of interest" description="Disordered" evidence="1">
    <location>
        <begin position="1"/>
        <end position="72"/>
    </location>
</feature>
<feature type="domain" description="Gag1-like clamp" evidence="2">
    <location>
        <begin position="56"/>
        <end position="161"/>
    </location>
</feature>
<dbReference type="Pfam" id="PF13259">
    <property type="entry name" value="clamp_Gag1-like"/>
    <property type="match status" value="1"/>
</dbReference>
<dbReference type="OrthoDB" id="3366194at2759"/>
<sequence>MAPSPIRYRTPDSLDQDNWKLPSPALPSHTIPSRSIPHEDTAFRNDISSPQASAGSGASFEQRLASTQMPPPGPAYFLARRALWWESSGNSPQQEHASTSHRKLEDLLNGQDAHESDEAWRAGLGKVYRALVSGARMKKPMPLRMVVKIIMSGWIRDGTWPRGGVAPDPDDELLPPEDSGYMAPSMSPTTVTPDVMSRAVSPWSPQDIGKPRDPWAR</sequence>
<organism evidence="3 4">
    <name type="scientific">Daedalea quercina L-15889</name>
    <dbReference type="NCBI Taxonomy" id="1314783"/>
    <lineage>
        <taxon>Eukaryota</taxon>
        <taxon>Fungi</taxon>
        <taxon>Dikarya</taxon>
        <taxon>Basidiomycota</taxon>
        <taxon>Agaricomycotina</taxon>
        <taxon>Agaricomycetes</taxon>
        <taxon>Polyporales</taxon>
        <taxon>Fomitopsis</taxon>
    </lineage>
</organism>
<proteinExistence type="predicted"/>
<keyword evidence="4" id="KW-1185">Reference proteome</keyword>
<dbReference type="AlphaFoldDB" id="A0A165SUH9"/>
<evidence type="ECO:0000256" key="1">
    <source>
        <dbReference type="SAM" id="MobiDB-lite"/>
    </source>
</evidence>
<name>A0A165SUH9_9APHY</name>
<evidence type="ECO:0000313" key="4">
    <source>
        <dbReference type="Proteomes" id="UP000076727"/>
    </source>
</evidence>
<evidence type="ECO:0000313" key="3">
    <source>
        <dbReference type="EMBL" id="KZT72506.1"/>
    </source>
</evidence>